<dbReference type="SUPFAM" id="SSF54975">
    <property type="entry name" value="Acylphosphatase/BLUF domain-like"/>
    <property type="match status" value="1"/>
</dbReference>
<accession>H2BX57</accession>
<sequence length="62" mass="7135">MDLFGKIERDSRHHNIILVLGREIEQVAYDGYLSDTITNDKKRKESPLHDYLDQAKGLAPPI</sequence>
<reference evidence="2" key="1">
    <citation type="journal article" date="2012" name="Stand. Genomic Sci.">
        <title>Genome sequence of the Antarctic rhodopsins-containing flavobacterium Gillisia limnaea type strain (R-8282(T)).</title>
        <authorList>
            <person name="Riedel T."/>
            <person name="Held B."/>
            <person name="Nolan M."/>
            <person name="Lucas S."/>
            <person name="Lapidus A."/>
            <person name="Tice H."/>
            <person name="Del Rio T.G."/>
            <person name="Cheng J.F."/>
            <person name="Han C."/>
            <person name="Tapia R."/>
            <person name="Goodwin L.A."/>
            <person name="Pitluck S."/>
            <person name="Liolios K."/>
            <person name="Mavromatis K."/>
            <person name="Pagani I."/>
            <person name="Ivanova N."/>
            <person name="Mikhailova N."/>
            <person name="Pati A."/>
            <person name="Chen A."/>
            <person name="Palaniappan K."/>
            <person name="Land M."/>
            <person name="Rohde M."/>
            <person name="Tindall B.J."/>
            <person name="Detter J.C."/>
            <person name="Goker M."/>
            <person name="Bristow J."/>
            <person name="Eisen J.A."/>
            <person name="Markowitz V."/>
            <person name="Hugenholtz P."/>
            <person name="Kyrpides N.C."/>
            <person name="Klenk H.P."/>
            <person name="Woyke T."/>
        </authorList>
    </citation>
    <scope>NUCLEOTIDE SEQUENCE [LARGE SCALE GENOMIC DNA]</scope>
    <source>
        <strain evidence="2">DSM 15749 / LMG 21470 / R-8282</strain>
    </source>
</reference>
<gene>
    <name evidence="1" type="ORF">Gilli_1343</name>
</gene>
<dbReference type="STRING" id="865937.Gilli_1343"/>
<dbReference type="EMBL" id="JH594606">
    <property type="protein sequence ID" value="EHQ02009.1"/>
    <property type="molecule type" value="Genomic_DNA"/>
</dbReference>
<protein>
    <recommendedName>
        <fullName evidence="3">BLUF domain-containing protein</fullName>
    </recommendedName>
</protein>
<dbReference type="HOGENOM" id="CLU_2897821_0_0_10"/>
<dbReference type="AlphaFoldDB" id="H2BX57"/>
<evidence type="ECO:0008006" key="3">
    <source>
        <dbReference type="Google" id="ProtNLM"/>
    </source>
</evidence>
<dbReference type="RefSeq" id="WP_006988326.1">
    <property type="nucleotide sequence ID" value="NZ_JH594606.1"/>
</dbReference>
<evidence type="ECO:0000313" key="2">
    <source>
        <dbReference type="Proteomes" id="UP000003844"/>
    </source>
</evidence>
<dbReference type="OrthoDB" id="1122028at2"/>
<evidence type="ECO:0000313" key="1">
    <source>
        <dbReference type="EMBL" id="EHQ02009.1"/>
    </source>
</evidence>
<organism evidence="1 2">
    <name type="scientific">Gillisia limnaea (strain DSM 15749 / LMG 21470 / R-8282)</name>
    <dbReference type="NCBI Taxonomy" id="865937"/>
    <lineage>
        <taxon>Bacteria</taxon>
        <taxon>Pseudomonadati</taxon>
        <taxon>Bacteroidota</taxon>
        <taxon>Flavobacteriia</taxon>
        <taxon>Flavobacteriales</taxon>
        <taxon>Flavobacteriaceae</taxon>
        <taxon>Gillisia</taxon>
    </lineage>
</organism>
<proteinExistence type="predicted"/>
<name>H2BX57_GILLR</name>
<dbReference type="InterPro" id="IPR036046">
    <property type="entry name" value="Acylphosphatase-like_dom_sf"/>
</dbReference>
<dbReference type="Proteomes" id="UP000003844">
    <property type="component" value="Unassembled WGS sequence"/>
</dbReference>
<keyword evidence="2" id="KW-1185">Reference proteome</keyword>